<keyword evidence="2" id="KW-1185">Reference proteome</keyword>
<protein>
    <recommendedName>
        <fullName evidence="3">MHC class II antigen</fullName>
    </recommendedName>
</protein>
<reference evidence="1 2" key="1">
    <citation type="journal article" date="2023" name="G3 (Bethesda)">
        <title>A chromosome-length genome assembly and annotation of blackberry (Rubus argutus, cv. 'Hillquist').</title>
        <authorList>
            <person name="Bruna T."/>
            <person name="Aryal R."/>
            <person name="Dudchenko O."/>
            <person name="Sargent D.J."/>
            <person name="Mead D."/>
            <person name="Buti M."/>
            <person name="Cavallini A."/>
            <person name="Hytonen T."/>
            <person name="Andres J."/>
            <person name="Pham M."/>
            <person name="Weisz D."/>
            <person name="Mascagni F."/>
            <person name="Usai G."/>
            <person name="Natali L."/>
            <person name="Bassil N."/>
            <person name="Fernandez G.E."/>
            <person name="Lomsadze A."/>
            <person name="Armour M."/>
            <person name="Olukolu B."/>
            <person name="Poorten T."/>
            <person name="Britton C."/>
            <person name="Davik J."/>
            <person name="Ashrafi H."/>
            <person name="Aiden E.L."/>
            <person name="Borodovsky M."/>
            <person name="Worthington M."/>
        </authorList>
    </citation>
    <scope>NUCLEOTIDE SEQUENCE [LARGE SCALE GENOMIC DNA]</scope>
    <source>
        <strain evidence="1">PI 553951</strain>
    </source>
</reference>
<proteinExistence type="predicted"/>
<comment type="caution">
    <text evidence="1">The sequence shown here is derived from an EMBL/GenBank/DDBJ whole genome shotgun (WGS) entry which is preliminary data.</text>
</comment>
<sequence length="82" mass="8933">MYGVLPVIVLSEGFEEGIVGENVWAFEIVVEYERQMARVGQVGPRADELDGYEVWVDGGDWVSDDLGLDLVEVAQCKLGGAS</sequence>
<evidence type="ECO:0000313" key="1">
    <source>
        <dbReference type="EMBL" id="KAK9938768.1"/>
    </source>
</evidence>
<dbReference type="Proteomes" id="UP001457282">
    <property type="component" value="Unassembled WGS sequence"/>
</dbReference>
<evidence type="ECO:0008006" key="3">
    <source>
        <dbReference type="Google" id="ProtNLM"/>
    </source>
</evidence>
<dbReference type="EMBL" id="JBEDUW010000003">
    <property type="protein sequence ID" value="KAK9938768.1"/>
    <property type="molecule type" value="Genomic_DNA"/>
</dbReference>
<organism evidence="1 2">
    <name type="scientific">Rubus argutus</name>
    <name type="common">Southern blackberry</name>
    <dbReference type="NCBI Taxonomy" id="59490"/>
    <lineage>
        <taxon>Eukaryota</taxon>
        <taxon>Viridiplantae</taxon>
        <taxon>Streptophyta</taxon>
        <taxon>Embryophyta</taxon>
        <taxon>Tracheophyta</taxon>
        <taxon>Spermatophyta</taxon>
        <taxon>Magnoliopsida</taxon>
        <taxon>eudicotyledons</taxon>
        <taxon>Gunneridae</taxon>
        <taxon>Pentapetalae</taxon>
        <taxon>rosids</taxon>
        <taxon>fabids</taxon>
        <taxon>Rosales</taxon>
        <taxon>Rosaceae</taxon>
        <taxon>Rosoideae</taxon>
        <taxon>Rosoideae incertae sedis</taxon>
        <taxon>Rubus</taxon>
    </lineage>
</organism>
<dbReference type="AlphaFoldDB" id="A0AAW1XPV1"/>
<accession>A0AAW1XPV1</accession>
<gene>
    <name evidence="1" type="ORF">M0R45_015489</name>
</gene>
<name>A0AAW1XPV1_RUBAR</name>
<evidence type="ECO:0000313" key="2">
    <source>
        <dbReference type="Proteomes" id="UP001457282"/>
    </source>
</evidence>